<dbReference type="InterPro" id="IPR036188">
    <property type="entry name" value="FAD/NAD-bd_sf"/>
</dbReference>
<evidence type="ECO:0000256" key="5">
    <source>
        <dbReference type="ARBA" id="ARBA00019965"/>
    </source>
</evidence>
<evidence type="ECO:0000259" key="20">
    <source>
        <dbReference type="Pfam" id="PF02910"/>
    </source>
</evidence>
<accession>A0A1H9IJT0</accession>
<dbReference type="AlphaFoldDB" id="A0A1H9IJT0"/>
<dbReference type="Proteomes" id="UP000199503">
    <property type="component" value="Unassembled WGS sequence"/>
</dbReference>
<proteinExistence type="inferred from homology"/>
<dbReference type="Gene3D" id="1.20.58.100">
    <property type="entry name" value="Fumarate reductase/succinate dehydrogenase flavoprotein-like, C-terminal domain"/>
    <property type="match status" value="1"/>
</dbReference>
<keyword evidence="7 16" id="KW-0285">Flavoprotein</keyword>
<evidence type="ECO:0000256" key="10">
    <source>
        <dbReference type="ARBA" id="ARBA00023002"/>
    </source>
</evidence>
<evidence type="ECO:0000256" key="4">
    <source>
        <dbReference type="ARBA" id="ARBA00012792"/>
    </source>
</evidence>
<dbReference type="InterPro" id="IPR030664">
    <property type="entry name" value="SdhA/FrdA/AprA"/>
</dbReference>
<comment type="catalytic activity">
    <reaction evidence="12 18">
        <text>a quinone + succinate = fumarate + a quinol</text>
        <dbReference type="Rhea" id="RHEA:40523"/>
        <dbReference type="ChEBI" id="CHEBI:24646"/>
        <dbReference type="ChEBI" id="CHEBI:29806"/>
        <dbReference type="ChEBI" id="CHEBI:30031"/>
        <dbReference type="ChEBI" id="CHEBI:132124"/>
        <dbReference type="EC" id="1.3.5.1"/>
    </reaction>
</comment>
<dbReference type="Pfam" id="PF00890">
    <property type="entry name" value="FAD_binding_2"/>
    <property type="match status" value="1"/>
</dbReference>
<evidence type="ECO:0000256" key="2">
    <source>
        <dbReference type="ARBA" id="ARBA00004894"/>
    </source>
</evidence>
<evidence type="ECO:0000256" key="6">
    <source>
        <dbReference type="ARBA" id="ARBA00022448"/>
    </source>
</evidence>
<feature type="domain" description="Fumarate reductase/succinate dehydrogenase flavoprotein-like C-terminal" evidence="20">
    <location>
        <begin position="455"/>
        <end position="584"/>
    </location>
</feature>
<evidence type="ECO:0000259" key="19">
    <source>
        <dbReference type="Pfam" id="PF00890"/>
    </source>
</evidence>
<dbReference type="RefSeq" id="WP_089914892.1">
    <property type="nucleotide sequence ID" value="NZ_FOFV01000004.1"/>
</dbReference>
<comment type="similarity">
    <text evidence="3 18">Belongs to the FAD-dependent oxidoreductase 2 family. FRD/SDH subfamily.</text>
</comment>
<evidence type="ECO:0000313" key="21">
    <source>
        <dbReference type="EMBL" id="SEQ74816.1"/>
    </source>
</evidence>
<dbReference type="GO" id="GO:0022900">
    <property type="term" value="P:electron transport chain"/>
    <property type="evidence" value="ECO:0007669"/>
    <property type="project" value="UniProtKB-UniRule"/>
</dbReference>
<feature type="binding site" evidence="15">
    <location>
        <position position="242"/>
    </location>
    <ligand>
        <name>substrate</name>
    </ligand>
</feature>
<dbReference type="FunFam" id="3.90.700.10:FF:000001">
    <property type="entry name" value="Mitochondrial succinate dehydrogenase flavoprotein subunit"/>
    <property type="match status" value="1"/>
</dbReference>
<keyword evidence="11 18" id="KW-0472">Membrane</keyword>
<evidence type="ECO:0000313" key="22">
    <source>
        <dbReference type="Proteomes" id="UP000199503"/>
    </source>
</evidence>
<dbReference type="OrthoDB" id="9805351at2"/>
<dbReference type="Gene3D" id="3.50.50.60">
    <property type="entry name" value="FAD/NAD(P)-binding domain"/>
    <property type="match status" value="1"/>
</dbReference>
<comment type="pathway">
    <text evidence="2 18">Carbohydrate metabolism; tricarboxylic acid cycle; fumarate from succinate (bacterial route): step 1/1.</text>
</comment>
<dbReference type="InterPro" id="IPR037099">
    <property type="entry name" value="Fum_R/Succ_DH_flav-like_C_sf"/>
</dbReference>
<dbReference type="InterPro" id="IPR027477">
    <property type="entry name" value="Succ_DH/fumarate_Rdtase_cat_sf"/>
</dbReference>
<reference evidence="22" key="1">
    <citation type="submission" date="2016-10" db="EMBL/GenBank/DDBJ databases">
        <authorList>
            <person name="Varghese N."/>
            <person name="Submissions S."/>
        </authorList>
    </citation>
    <scope>NUCLEOTIDE SEQUENCE [LARGE SCALE GENOMIC DNA]</scope>
    <source>
        <strain evidence="22">DSM 44437</strain>
    </source>
</reference>
<dbReference type="FunFam" id="3.50.50.60:FF:000016">
    <property type="entry name" value="Succinate dehydrogenase flavoprotein subunit"/>
    <property type="match status" value="1"/>
</dbReference>
<dbReference type="InterPro" id="IPR003952">
    <property type="entry name" value="FRD_SDH_FAD_BS"/>
</dbReference>
<comment type="subcellular location">
    <subcellularLocation>
        <location evidence="1">Membrane</location>
        <topology evidence="1">Peripheral membrane protein</topology>
    </subcellularLocation>
</comment>
<dbReference type="PROSITE" id="PS00504">
    <property type="entry name" value="FRD_SDH_FAD_BINDING"/>
    <property type="match status" value="1"/>
</dbReference>
<dbReference type="EC" id="1.3.5.1" evidence="4 18"/>
<keyword evidence="8 16" id="KW-0274">FAD</keyword>
<name>A0A1H9IJT0_9PSEU</name>
<keyword evidence="9 18" id="KW-0249">Electron transport</keyword>
<organism evidence="21 22">
    <name type="scientific">Lentzea albida</name>
    <dbReference type="NCBI Taxonomy" id="65499"/>
    <lineage>
        <taxon>Bacteria</taxon>
        <taxon>Bacillati</taxon>
        <taxon>Actinomycetota</taxon>
        <taxon>Actinomycetes</taxon>
        <taxon>Pseudonocardiales</taxon>
        <taxon>Pseudonocardiaceae</taxon>
        <taxon>Lentzea</taxon>
    </lineage>
</organism>
<feature type="binding site" evidence="16">
    <location>
        <position position="221"/>
    </location>
    <ligand>
        <name>FAD</name>
        <dbReference type="ChEBI" id="CHEBI:57692"/>
    </ligand>
</feature>
<dbReference type="Gene3D" id="3.90.700.10">
    <property type="entry name" value="Succinate dehydrogenase/fumarate reductase flavoprotein, catalytic domain"/>
    <property type="match status" value="1"/>
</dbReference>
<dbReference type="GO" id="GO:0009061">
    <property type="term" value="P:anaerobic respiration"/>
    <property type="evidence" value="ECO:0007669"/>
    <property type="project" value="TreeGrafter"/>
</dbReference>
<evidence type="ECO:0000256" key="1">
    <source>
        <dbReference type="ARBA" id="ARBA00004170"/>
    </source>
</evidence>
<dbReference type="GO" id="GO:0033765">
    <property type="term" value="F:steroid dehydrogenase activity, acting on the CH-CH group of donors"/>
    <property type="evidence" value="ECO:0007669"/>
    <property type="project" value="UniProtKB-ARBA"/>
</dbReference>
<dbReference type="InterPro" id="IPR014006">
    <property type="entry name" value="Succ_Dhase_FrdA_Gneg"/>
</dbReference>
<dbReference type="InterPro" id="IPR003953">
    <property type="entry name" value="FAD-dep_OxRdtase_2_FAD-bd"/>
</dbReference>
<feature type="binding site" evidence="16">
    <location>
        <begin position="12"/>
        <end position="17"/>
    </location>
    <ligand>
        <name>FAD</name>
        <dbReference type="ChEBI" id="CHEBI:57692"/>
    </ligand>
</feature>
<dbReference type="InterPro" id="IPR015939">
    <property type="entry name" value="Fum_Rdtase/Succ_DH_flav-like_C"/>
</dbReference>
<dbReference type="PRINTS" id="PR00411">
    <property type="entry name" value="PNDRDTASEI"/>
</dbReference>
<dbReference type="NCBIfam" id="TIGR01812">
    <property type="entry name" value="sdhA_frdA_Gneg"/>
    <property type="match status" value="1"/>
</dbReference>
<feature type="binding site" evidence="16">
    <location>
        <position position="383"/>
    </location>
    <ligand>
        <name>FAD</name>
        <dbReference type="ChEBI" id="CHEBI:57692"/>
    </ligand>
</feature>
<dbReference type="GO" id="GO:0005886">
    <property type="term" value="C:plasma membrane"/>
    <property type="evidence" value="ECO:0007669"/>
    <property type="project" value="TreeGrafter"/>
</dbReference>
<gene>
    <name evidence="21" type="ORF">SAMN04488000_104221</name>
</gene>
<keyword evidence="10 18" id="KW-0560">Oxidoreductase</keyword>
<dbReference type="SUPFAM" id="SSF51905">
    <property type="entry name" value="FAD/NAD(P)-binding domain"/>
    <property type="match status" value="1"/>
</dbReference>
<dbReference type="SUPFAM" id="SSF56425">
    <property type="entry name" value="Succinate dehydrogenase/fumarate reductase flavoprotein, catalytic domain"/>
    <property type="match status" value="1"/>
</dbReference>
<protein>
    <recommendedName>
        <fullName evidence="5 13">Succinate dehydrogenase flavoprotein subunit</fullName>
        <ecNumber evidence="4 18">1.3.5.1</ecNumber>
    </recommendedName>
</protein>
<dbReference type="GO" id="GO:0009055">
    <property type="term" value="F:electron transfer activity"/>
    <property type="evidence" value="ECO:0007669"/>
    <property type="project" value="TreeGrafter"/>
</dbReference>
<keyword evidence="22" id="KW-1185">Reference proteome</keyword>
<evidence type="ECO:0000256" key="12">
    <source>
        <dbReference type="ARBA" id="ARBA00049220"/>
    </source>
</evidence>
<evidence type="ECO:0000256" key="9">
    <source>
        <dbReference type="ARBA" id="ARBA00022982"/>
    </source>
</evidence>
<evidence type="ECO:0000256" key="7">
    <source>
        <dbReference type="ARBA" id="ARBA00022630"/>
    </source>
</evidence>
<evidence type="ECO:0000256" key="8">
    <source>
        <dbReference type="ARBA" id="ARBA00022827"/>
    </source>
</evidence>
<comment type="cofactor">
    <cofactor evidence="16">
        <name>FAD</name>
        <dbReference type="ChEBI" id="CHEBI:57692"/>
    </cofactor>
    <text evidence="16">Flavinylated by SdhE, about 5% flavinylation occurs in the absence of SdhE.</text>
</comment>
<dbReference type="Pfam" id="PF02910">
    <property type="entry name" value="Succ_DH_flav_C"/>
    <property type="match status" value="1"/>
</dbReference>
<keyword evidence="18" id="KW-0816">Tricarboxylic acid cycle</keyword>
<evidence type="ECO:0000256" key="3">
    <source>
        <dbReference type="ARBA" id="ARBA00008040"/>
    </source>
</evidence>
<evidence type="ECO:0000256" key="15">
    <source>
        <dbReference type="PIRSR" id="PIRSR611281-2"/>
    </source>
</evidence>
<dbReference type="PIRSF" id="PIRSF000171">
    <property type="entry name" value="SDHA_APRA_LASPO"/>
    <property type="match status" value="1"/>
</dbReference>
<dbReference type="GO" id="GO:0050660">
    <property type="term" value="F:flavin adenine dinucleotide binding"/>
    <property type="evidence" value="ECO:0007669"/>
    <property type="project" value="UniProtKB-UniRule"/>
</dbReference>
<dbReference type="GO" id="GO:0006099">
    <property type="term" value="P:tricarboxylic acid cycle"/>
    <property type="evidence" value="ECO:0007669"/>
    <property type="project" value="UniProtKB-UniRule"/>
</dbReference>
<dbReference type="SUPFAM" id="SSF46977">
    <property type="entry name" value="Succinate dehydrogenase/fumarate reductase flavoprotein C-terminal domain"/>
    <property type="match status" value="1"/>
</dbReference>
<dbReference type="PANTHER" id="PTHR11632:SF51">
    <property type="entry name" value="SUCCINATE DEHYDROGENASE [UBIQUINONE] FLAVOPROTEIN SUBUNIT, MITOCHONDRIAL"/>
    <property type="match status" value="1"/>
</dbReference>
<dbReference type="InterPro" id="IPR011281">
    <property type="entry name" value="Succ_DH_flav_su_fwd"/>
</dbReference>
<dbReference type="Gene3D" id="4.10.80.40">
    <property type="entry name" value="succinate dehydrogenase protein domain"/>
    <property type="match status" value="1"/>
</dbReference>
<dbReference type="PANTHER" id="PTHR11632">
    <property type="entry name" value="SUCCINATE DEHYDROGENASE 2 FLAVOPROTEIN SUBUNIT"/>
    <property type="match status" value="1"/>
</dbReference>
<evidence type="ECO:0000256" key="11">
    <source>
        <dbReference type="ARBA" id="ARBA00023136"/>
    </source>
</evidence>
<feature type="binding site" evidence="15">
    <location>
        <position position="353"/>
    </location>
    <ligand>
        <name>substrate</name>
    </ligand>
</feature>
<feature type="binding site" evidence="16">
    <location>
        <begin position="399"/>
        <end position="400"/>
    </location>
    <ligand>
        <name>FAD</name>
        <dbReference type="ChEBI" id="CHEBI:57692"/>
    </ligand>
</feature>
<sequence>MQFHKYDVVIIGAGGAGMRAAIESGQRARTAVLTKLYPTRSHTGAAQGGMCAALANVEEDNWEWHTFDTIKGGDYLVDQDAAEIMAKEAIDAVLDLEKMGLPFNRTPEGKIDQRRFGGHTRNHGEAAVRRACYAADRTGHMILQTLYQNCVKHGIEFFNEFYVLDICLTETENGPVCTGAVAYELATGEIHVFQAKSVVFATGGFGKVFKTTSNAHTLTGDGMGIVFRKGLPLEDMEFYQFHPTGLAGLGILLTEGARGEGAILRNASGERFMERYAPTIKDLAPRDIVARSMALEVLEGRGAGPNKDYVLLDCTHLGAEVLETKLPDITEFARTYLAVDPVVEPVPVYPTAHYAMGGIPTNIHGEVLRDNDNVVPGLYAAGECACVSVHGANRLGTNSLLDINVFGRRAGIAAAEYALSRESHVELPENPAAAVEAQVALALSEHGQERVADIRTELQATMDANASVYRTEDTLKQALHDVQALKERYAHISVQDKGKRFNTDLLEAVELGFLLELAEVLVHGALARKESRGGHAREDYPNRDDTNFMRHSMFYKQGDGLSADIRLDYKPVTFTRYKPMERKY</sequence>
<feature type="binding site" evidence="15">
    <location>
        <position position="394"/>
    </location>
    <ligand>
        <name>substrate</name>
    </ligand>
</feature>
<dbReference type="GO" id="GO:0008177">
    <property type="term" value="F:succinate dehydrogenase (quinone) activity"/>
    <property type="evidence" value="ECO:0007669"/>
    <property type="project" value="UniProtKB-EC"/>
</dbReference>
<feature type="binding site" evidence="15">
    <location>
        <position position="254"/>
    </location>
    <ligand>
        <name>substrate</name>
    </ligand>
</feature>
<evidence type="ECO:0000256" key="18">
    <source>
        <dbReference type="RuleBase" id="RU362051"/>
    </source>
</evidence>
<keyword evidence="6 18" id="KW-0813">Transport</keyword>
<dbReference type="UniPathway" id="UPA00223">
    <property type="reaction ID" value="UER01005"/>
</dbReference>
<feature type="domain" description="FAD-dependent oxidoreductase 2 FAD-binding" evidence="19">
    <location>
        <begin position="7"/>
        <end position="400"/>
    </location>
</feature>
<dbReference type="EMBL" id="FOFV01000004">
    <property type="protein sequence ID" value="SEQ74816.1"/>
    <property type="molecule type" value="Genomic_DNA"/>
</dbReference>
<dbReference type="FunFam" id="1.20.58.100:FF:000001">
    <property type="entry name" value="Succinate dehydrogenase flavoprotein subunit (SdhA)"/>
    <property type="match status" value="1"/>
</dbReference>
<dbReference type="NCBIfam" id="TIGR01816">
    <property type="entry name" value="sdhA_forward"/>
    <property type="match status" value="1"/>
</dbReference>
<evidence type="ECO:0000256" key="13">
    <source>
        <dbReference type="NCBIfam" id="TIGR01816"/>
    </source>
</evidence>
<dbReference type="STRING" id="65499.SAMN04488000_104221"/>
<evidence type="ECO:0000256" key="17">
    <source>
        <dbReference type="PIRSR" id="PIRSR611281-4"/>
    </source>
</evidence>
<feature type="active site" description="Proton acceptor" evidence="14">
    <location>
        <position position="286"/>
    </location>
</feature>
<feature type="modified residue" description="Tele-8alpha-FAD histidine" evidence="17">
    <location>
        <position position="42"/>
    </location>
</feature>
<evidence type="ECO:0000256" key="14">
    <source>
        <dbReference type="PIRSR" id="PIRSR000171-1"/>
    </source>
</evidence>
<evidence type="ECO:0000256" key="16">
    <source>
        <dbReference type="PIRSR" id="PIRSR611281-3"/>
    </source>
</evidence>
<feature type="binding site" evidence="16">
    <location>
        <begin position="34"/>
        <end position="49"/>
    </location>
    <ligand>
        <name>FAD</name>
        <dbReference type="ChEBI" id="CHEBI:57692"/>
    </ligand>
</feature>